<dbReference type="EMBL" id="JAEPRD010000310">
    <property type="protein sequence ID" value="KAG2192206.1"/>
    <property type="molecule type" value="Genomic_DNA"/>
</dbReference>
<dbReference type="Gene3D" id="1.10.340.70">
    <property type="match status" value="1"/>
</dbReference>
<evidence type="ECO:0000313" key="2">
    <source>
        <dbReference type="EMBL" id="KAG2192206.1"/>
    </source>
</evidence>
<gene>
    <name evidence="2" type="ORF">INT47_005383</name>
</gene>
<dbReference type="Proteomes" id="UP000603453">
    <property type="component" value="Unassembled WGS sequence"/>
</dbReference>
<protein>
    <recommendedName>
        <fullName evidence="1">Integrase zinc-binding domain-containing protein</fullName>
    </recommendedName>
</protein>
<dbReference type="InterPro" id="IPR041588">
    <property type="entry name" value="Integrase_H2C2"/>
</dbReference>
<organism evidence="2 3">
    <name type="scientific">Mucor saturninus</name>
    <dbReference type="NCBI Taxonomy" id="64648"/>
    <lineage>
        <taxon>Eukaryota</taxon>
        <taxon>Fungi</taxon>
        <taxon>Fungi incertae sedis</taxon>
        <taxon>Mucoromycota</taxon>
        <taxon>Mucoromycotina</taxon>
        <taxon>Mucoromycetes</taxon>
        <taxon>Mucorales</taxon>
        <taxon>Mucorineae</taxon>
        <taxon>Mucoraceae</taxon>
        <taxon>Mucor</taxon>
    </lineage>
</organism>
<evidence type="ECO:0000313" key="3">
    <source>
        <dbReference type="Proteomes" id="UP000603453"/>
    </source>
</evidence>
<reference evidence="2" key="1">
    <citation type="submission" date="2020-12" db="EMBL/GenBank/DDBJ databases">
        <title>Metabolic potential, ecology and presence of endohyphal bacteria is reflected in genomic diversity of Mucoromycotina.</title>
        <authorList>
            <person name="Muszewska A."/>
            <person name="Okrasinska A."/>
            <person name="Steczkiewicz K."/>
            <person name="Drgas O."/>
            <person name="Orlowska M."/>
            <person name="Perlinska-Lenart U."/>
            <person name="Aleksandrzak-Piekarczyk T."/>
            <person name="Szatraj K."/>
            <person name="Zielenkiewicz U."/>
            <person name="Pilsyk S."/>
            <person name="Malc E."/>
            <person name="Mieczkowski P."/>
            <person name="Kruszewska J.S."/>
            <person name="Biernat P."/>
            <person name="Pawlowska J."/>
        </authorList>
    </citation>
    <scope>NUCLEOTIDE SEQUENCE</scope>
    <source>
        <strain evidence="2">WA0000017839</strain>
    </source>
</reference>
<accession>A0A8H7QGV8</accession>
<name>A0A8H7QGV8_9FUNG</name>
<comment type="caution">
    <text evidence="2">The sequence shown here is derived from an EMBL/GenBank/DDBJ whole genome shotgun (WGS) entry which is preliminary data.</text>
</comment>
<dbReference type="Pfam" id="PF17921">
    <property type="entry name" value="Integrase_H2C2"/>
    <property type="match status" value="1"/>
</dbReference>
<keyword evidence="3" id="KW-1185">Reference proteome</keyword>
<proteinExistence type="predicted"/>
<feature type="domain" description="Integrase zinc-binding" evidence="1">
    <location>
        <begin position="71"/>
        <end position="130"/>
    </location>
</feature>
<dbReference type="OrthoDB" id="425619at2759"/>
<sequence>MFGTPYLDANALSRISVMNEEGKTDQLKEQQQKDPKIRTFLDKDTTVEPTFGITGGILCHVRKSKAKMLVIPKTIVPQFLQAIDCDPTSGHMGRDKTLEKAQANRWCWNMRIDVLEFLKNCHKCKMFKTRTHKYKKMTSVKQAISTGSHELFYQIDGNGSVEII</sequence>
<evidence type="ECO:0000259" key="1">
    <source>
        <dbReference type="Pfam" id="PF17921"/>
    </source>
</evidence>
<dbReference type="AlphaFoldDB" id="A0A8H7QGV8"/>